<dbReference type="InterPro" id="IPR011006">
    <property type="entry name" value="CheY-like_superfamily"/>
</dbReference>
<dbReference type="Pfam" id="PF01590">
    <property type="entry name" value="GAF"/>
    <property type="match status" value="1"/>
</dbReference>
<dbReference type="PANTHER" id="PTHR43304">
    <property type="entry name" value="PHYTOCHROME-LIKE PROTEIN CPH1"/>
    <property type="match status" value="1"/>
</dbReference>
<dbReference type="InterPro" id="IPR001610">
    <property type="entry name" value="PAC"/>
</dbReference>
<dbReference type="SMART" id="SM00388">
    <property type="entry name" value="HisKA"/>
    <property type="match status" value="1"/>
</dbReference>
<dbReference type="Gene3D" id="1.10.287.130">
    <property type="match status" value="1"/>
</dbReference>
<comment type="catalytic activity">
    <reaction evidence="1">
        <text>ATP + protein L-histidine = ADP + protein N-phospho-L-histidine.</text>
        <dbReference type="EC" id="2.7.13.3"/>
    </reaction>
</comment>
<feature type="domain" description="PAC" evidence="10">
    <location>
        <begin position="123"/>
        <end position="177"/>
    </location>
</feature>
<dbReference type="InterPro" id="IPR005467">
    <property type="entry name" value="His_kinase_dom"/>
</dbReference>
<evidence type="ECO:0000259" key="7">
    <source>
        <dbReference type="PROSITE" id="PS50109"/>
    </source>
</evidence>
<dbReference type="InterPro" id="IPR003661">
    <property type="entry name" value="HisK_dim/P_dom"/>
</dbReference>
<dbReference type="SUPFAM" id="SSF55781">
    <property type="entry name" value="GAF domain-like"/>
    <property type="match status" value="1"/>
</dbReference>
<dbReference type="AlphaFoldDB" id="A0A4Q2R7S1"/>
<feature type="modified residue" description="4-aspartylphosphate" evidence="6">
    <location>
        <position position="1052"/>
    </location>
</feature>
<feature type="domain" description="Histidine kinase" evidence="7">
    <location>
        <begin position="759"/>
        <end position="980"/>
    </location>
</feature>
<dbReference type="CDD" id="cd00082">
    <property type="entry name" value="HisKA"/>
    <property type="match status" value="1"/>
</dbReference>
<evidence type="ECO:0000256" key="2">
    <source>
        <dbReference type="ARBA" id="ARBA00012438"/>
    </source>
</evidence>
<protein>
    <recommendedName>
        <fullName evidence="2">histidine kinase</fullName>
        <ecNumber evidence="2">2.7.13.3</ecNumber>
    </recommendedName>
</protein>
<dbReference type="OrthoDB" id="9796100at2"/>
<dbReference type="InterPro" id="IPR013655">
    <property type="entry name" value="PAS_fold_3"/>
</dbReference>
<dbReference type="Pfam" id="PF00072">
    <property type="entry name" value="Response_reg"/>
    <property type="match status" value="1"/>
</dbReference>
<dbReference type="InterPro" id="IPR000700">
    <property type="entry name" value="PAS-assoc_C"/>
</dbReference>
<keyword evidence="4" id="KW-0808">Transferase</keyword>
<evidence type="ECO:0000256" key="5">
    <source>
        <dbReference type="ARBA" id="ARBA00022777"/>
    </source>
</evidence>
<keyword evidence="3 6" id="KW-0597">Phosphoprotein</keyword>
<dbReference type="Gene3D" id="2.10.70.100">
    <property type="match status" value="2"/>
</dbReference>
<proteinExistence type="predicted"/>
<dbReference type="Gene3D" id="3.30.565.10">
    <property type="entry name" value="Histidine kinase-like ATPase, C-terminal domain"/>
    <property type="match status" value="1"/>
</dbReference>
<dbReference type="SMART" id="SM00091">
    <property type="entry name" value="PAS"/>
    <property type="match status" value="3"/>
</dbReference>
<dbReference type="InterPro" id="IPR003018">
    <property type="entry name" value="GAF"/>
</dbReference>
<dbReference type="EC" id="2.7.13.3" evidence="2"/>
<dbReference type="InterPro" id="IPR036097">
    <property type="entry name" value="HisK_dim/P_sf"/>
</dbReference>
<reference evidence="11 12" key="2">
    <citation type="submission" date="2019-02" db="EMBL/GenBank/DDBJ databases">
        <title>'Lichenibacterium ramalinii' gen. nov. sp. nov., 'Lichenibacterium minor' gen. nov. sp. nov.</title>
        <authorList>
            <person name="Pankratov T."/>
        </authorList>
    </citation>
    <scope>NUCLEOTIDE SEQUENCE [LARGE SCALE GENOMIC DNA]</scope>
    <source>
        <strain evidence="11 12">RmlP001</strain>
    </source>
</reference>
<feature type="domain" description="PAC" evidence="10">
    <location>
        <begin position="694"/>
        <end position="746"/>
    </location>
</feature>
<dbReference type="InterPro" id="IPR004358">
    <property type="entry name" value="Sig_transdc_His_kin-like_C"/>
</dbReference>
<feature type="domain" description="Response regulatory" evidence="8">
    <location>
        <begin position="1001"/>
        <end position="1114"/>
    </location>
</feature>
<evidence type="ECO:0000256" key="3">
    <source>
        <dbReference type="ARBA" id="ARBA00022553"/>
    </source>
</evidence>
<gene>
    <name evidence="11" type="ORF">D3272_20270</name>
</gene>
<dbReference type="Pfam" id="PF02518">
    <property type="entry name" value="HATPase_c"/>
    <property type="match status" value="1"/>
</dbReference>
<evidence type="ECO:0000259" key="10">
    <source>
        <dbReference type="PROSITE" id="PS50113"/>
    </source>
</evidence>
<dbReference type="InterPro" id="IPR052162">
    <property type="entry name" value="Sensor_kinase/Photoreceptor"/>
</dbReference>
<dbReference type="Pfam" id="PF00512">
    <property type="entry name" value="HisKA"/>
    <property type="match status" value="1"/>
</dbReference>
<dbReference type="GO" id="GO:0000155">
    <property type="term" value="F:phosphorelay sensor kinase activity"/>
    <property type="evidence" value="ECO:0007669"/>
    <property type="project" value="InterPro"/>
</dbReference>
<dbReference type="SMART" id="SM00086">
    <property type="entry name" value="PAC"/>
    <property type="match status" value="4"/>
</dbReference>
<dbReference type="Gene3D" id="3.40.50.2300">
    <property type="match status" value="1"/>
</dbReference>
<name>A0A4Q2R7S1_9HYPH</name>
<dbReference type="SMART" id="SM00387">
    <property type="entry name" value="HATPase_c"/>
    <property type="match status" value="1"/>
</dbReference>
<dbReference type="SMART" id="SM00065">
    <property type="entry name" value="GAF"/>
    <property type="match status" value="1"/>
</dbReference>
<dbReference type="Gene3D" id="3.30.450.20">
    <property type="entry name" value="PAS domain"/>
    <property type="match status" value="4"/>
</dbReference>
<dbReference type="InterPro" id="IPR036890">
    <property type="entry name" value="HATPase_C_sf"/>
</dbReference>
<keyword evidence="5" id="KW-0418">Kinase</keyword>
<dbReference type="Pfam" id="PF08448">
    <property type="entry name" value="PAS_4"/>
    <property type="match status" value="1"/>
</dbReference>
<evidence type="ECO:0000313" key="11">
    <source>
        <dbReference type="EMBL" id="RYB02504.1"/>
    </source>
</evidence>
<evidence type="ECO:0000259" key="8">
    <source>
        <dbReference type="PROSITE" id="PS50110"/>
    </source>
</evidence>
<dbReference type="InterPro" id="IPR000014">
    <property type="entry name" value="PAS"/>
</dbReference>
<dbReference type="PANTHER" id="PTHR43304:SF1">
    <property type="entry name" value="PAC DOMAIN-CONTAINING PROTEIN"/>
    <property type="match status" value="1"/>
</dbReference>
<comment type="caution">
    <text evidence="11">The sequence shown here is derived from an EMBL/GenBank/DDBJ whole genome shotgun (WGS) entry which is preliminary data.</text>
</comment>
<dbReference type="SUPFAM" id="SSF55874">
    <property type="entry name" value="ATPase domain of HSP90 chaperone/DNA topoisomerase II/histidine kinase"/>
    <property type="match status" value="1"/>
</dbReference>
<feature type="domain" description="PAC" evidence="10">
    <location>
        <begin position="270"/>
        <end position="322"/>
    </location>
</feature>
<dbReference type="PROSITE" id="PS50113">
    <property type="entry name" value="PAC"/>
    <property type="match status" value="3"/>
</dbReference>
<evidence type="ECO:0000259" key="9">
    <source>
        <dbReference type="PROSITE" id="PS50112"/>
    </source>
</evidence>
<dbReference type="Proteomes" id="UP000289411">
    <property type="component" value="Unassembled WGS sequence"/>
</dbReference>
<organism evidence="11 12">
    <name type="scientific">Lichenibacterium ramalinae</name>
    <dbReference type="NCBI Taxonomy" id="2316527"/>
    <lineage>
        <taxon>Bacteria</taxon>
        <taxon>Pseudomonadati</taxon>
        <taxon>Pseudomonadota</taxon>
        <taxon>Alphaproteobacteria</taxon>
        <taxon>Hyphomicrobiales</taxon>
        <taxon>Lichenihabitantaceae</taxon>
        <taxon>Lichenibacterium</taxon>
    </lineage>
</organism>
<dbReference type="PROSITE" id="PS50110">
    <property type="entry name" value="RESPONSE_REGULATORY"/>
    <property type="match status" value="1"/>
</dbReference>
<sequence length="1125" mass="123514">MDKGELDPRLTEGEYRAEIVRLRALVAGAPASSTTSDHVSSEIAGTDLGEDPFFAAVQATRMPMVVSNPRLPDNPIVFANDAFCRLTRYPRAEILGRNCRFLQCADTDPDTVARIRAAIAVPEAVEIEIENARRDGTRFWNRLLTAPVHGADGTLRYFFASQVDITAERNRLTGLESHNVALATEMAGRAEAQERSEERLRFATEAGKLGVWDLDLRTHEMEASPRCAENFGLPRSWRLTYADIQAAVHPDDRERREAAVAQAARTGDDYDIEYRIIRPDGSTGWVQVRARTMIEADGRSPHLVGISLDVTERAVADIRRRALVELGDAIRDGTDPDGVAFTAARILGTTLGVSRAGYGTVDLTRETITIERDWNAPGIRSLAGVLHFRDYGSYIDDLKRGETVVFADAETDPRTAATANALQAISATAVVNMPVTEHAGLVALLYLNHATARRWSPGELAFVRDAAERTRVAVERRRAEQDLVELAASLERRVEERTRERDRAWKLSRDLQAVVDQDGIFVAVNQAWTAILGWRPDEVVGRHHLAFEHADHHADSVSALRAALESGLPAYETRCLHADGSTRWISWVAASQDAMVYASGRDVSQEREREAILRDTQDFARLALSAVGGVGVWIHEAATDRFSYDAAIADLYALDPQRGPKGIPRVEFLANVHPDDRAALTTTMASGLVHPGDLELEYRICHPNGVIRWVLSRGHTYHDAEGQPVRRTGVGVETTKQRQTEEALRQSQKMEAVGQLTGGVAHDFNNLLTVIRSSVDLLKRRDLPEERRVRYVGAISDTVDRAAKLTGQLLAFARRQALKPEVFAASDGVQGLRDMIGTLTGSRILVTTELPEEPCFVEADRSQFDTALVNLAVNARDAMDGEGQLTIRVEAVDHKPPVRAHDGVDGAFVAISVIDVGSGIPPERLDQIFEPFFTTKAVGQGTGLGLSQVFGFAKQSGGEILVESEVGRGTTFTLYLPRVPAPEQASNDHEPAPLVDGHGTGVLVVEDNAEVGSFAVQTLTDLGYVPVLAGNAEEALAELARDASRFDVVFTDVVMPGMNGIELGGEIRRRYRDLPVLLASGYSHVLAQNGTDGFELLHKPYSVEQLSRLLRKVAAWQRRSRIIRP</sequence>
<dbReference type="PROSITE" id="PS50109">
    <property type="entry name" value="HIS_KIN"/>
    <property type="match status" value="1"/>
</dbReference>
<dbReference type="SUPFAM" id="SSF52172">
    <property type="entry name" value="CheY-like"/>
    <property type="match status" value="1"/>
</dbReference>
<evidence type="ECO:0000313" key="12">
    <source>
        <dbReference type="Proteomes" id="UP000289411"/>
    </source>
</evidence>
<dbReference type="Pfam" id="PF13426">
    <property type="entry name" value="PAS_9"/>
    <property type="match status" value="1"/>
</dbReference>
<evidence type="ECO:0000256" key="1">
    <source>
        <dbReference type="ARBA" id="ARBA00000085"/>
    </source>
</evidence>
<evidence type="ECO:0000256" key="4">
    <source>
        <dbReference type="ARBA" id="ARBA00022679"/>
    </source>
</evidence>
<dbReference type="InterPro" id="IPR029016">
    <property type="entry name" value="GAF-like_dom_sf"/>
</dbReference>
<dbReference type="InterPro" id="IPR003594">
    <property type="entry name" value="HATPase_dom"/>
</dbReference>
<dbReference type="SUPFAM" id="SSF47384">
    <property type="entry name" value="Homodimeric domain of signal transducing histidine kinase"/>
    <property type="match status" value="1"/>
</dbReference>
<dbReference type="PROSITE" id="PS50112">
    <property type="entry name" value="PAS"/>
    <property type="match status" value="1"/>
</dbReference>
<feature type="domain" description="PAS" evidence="9">
    <location>
        <begin position="514"/>
        <end position="567"/>
    </location>
</feature>
<dbReference type="EMBL" id="QYBC01000019">
    <property type="protein sequence ID" value="RYB02504.1"/>
    <property type="molecule type" value="Genomic_DNA"/>
</dbReference>
<dbReference type="SUPFAM" id="SSF55785">
    <property type="entry name" value="PYP-like sensor domain (PAS domain)"/>
    <property type="match status" value="4"/>
</dbReference>
<keyword evidence="12" id="KW-1185">Reference proteome</keyword>
<dbReference type="SMART" id="SM00448">
    <property type="entry name" value="REC"/>
    <property type="match status" value="1"/>
</dbReference>
<dbReference type="InterPro" id="IPR001789">
    <property type="entry name" value="Sig_transdc_resp-reg_receiver"/>
</dbReference>
<reference evidence="11 12" key="1">
    <citation type="submission" date="2018-09" db="EMBL/GenBank/DDBJ databases">
        <authorList>
            <person name="Grouzdev D.S."/>
            <person name="Krutkina M.S."/>
        </authorList>
    </citation>
    <scope>NUCLEOTIDE SEQUENCE [LARGE SCALE GENOMIC DNA]</scope>
    <source>
        <strain evidence="11 12">RmlP001</strain>
    </source>
</reference>
<dbReference type="InterPro" id="IPR035965">
    <property type="entry name" value="PAS-like_dom_sf"/>
</dbReference>
<dbReference type="Gene3D" id="3.30.450.40">
    <property type="match status" value="1"/>
</dbReference>
<dbReference type="CDD" id="cd00130">
    <property type="entry name" value="PAS"/>
    <property type="match status" value="4"/>
</dbReference>
<accession>A0A4Q2R7S1</accession>
<dbReference type="Pfam" id="PF08447">
    <property type="entry name" value="PAS_3"/>
    <property type="match status" value="2"/>
</dbReference>
<evidence type="ECO:0000256" key="6">
    <source>
        <dbReference type="PROSITE-ProRule" id="PRU00169"/>
    </source>
</evidence>
<dbReference type="NCBIfam" id="TIGR00229">
    <property type="entry name" value="sensory_box"/>
    <property type="match status" value="3"/>
</dbReference>
<dbReference type="InterPro" id="IPR013656">
    <property type="entry name" value="PAS_4"/>
</dbReference>
<dbReference type="PRINTS" id="PR00344">
    <property type="entry name" value="BCTRLSENSOR"/>
</dbReference>